<evidence type="ECO:0000256" key="7">
    <source>
        <dbReference type="ARBA" id="ARBA00023306"/>
    </source>
</evidence>
<dbReference type="SUPFAM" id="SSF48371">
    <property type="entry name" value="ARM repeat"/>
    <property type="match status" value="1"/>
</dbReference>
<comment type="subcellular location">
    <subcellularLocation>
        <location evidence="1">Chromosome</location>
    </subcellularLocation>
</comment>
<evidence type="ECO:0000256" key="4">
    <source>
        <dbReference type="ARBA" id="ARBA00022618"/>
    </source>
</evidence>
<dbReference type="GO" id="GO:0000796">
    <property type="term" value="C:condensin complex"/>
    <property type="evidence" value="ECO:0007669"/>
    <property type="project" value="InterPro"/>
</dbReference>
<dbReference type="AlphaFoldDB" id="A0AAD8JXS8"/>
<reference evidence="10" key="1">
    <citation type="journal article" date="2023" name="bioRxiv">
        <title>Improved chromosome-level genome assembly for marigold (Tagetes erecta).</title>
        <authorList>
            <person name="Jiang F."/>
            <person name="Yuan L."/>
            <person name="Wang S."/>
            <person name="Wang H."/>
            <person name="Xu D."/>
            <person name="Wang A."/>
            <person name="Fan W."/>
        </authorList>
    </citation>
    <scope>NUCLEOTIDE SEQUENCE</scope>
    <source>
        <strain evidence="10">WSJ</strain>
        <tissue evidence="10">Leaf</tissue>
    </source>
</reference>
<evidence type="ECO:0000256" key="1">
    <source>
        <dbReference type="ARBA" id="ARBA00004286"/>
    </source>
</evidence>
<comment type="caution">
    <text evidence="10">The sequence shown here is derived from an EMBL/GenBank/DDBJ whole genome shotgun (WGS) entry which is preliminary data.</text>
</comment>
<feature type="compositionally biased region" description="Acidic residues" evidence="8">
    <location>
        <begin position="1081"/>
        <end position="1104"/>
    </location>
</feature>
<feature type="compositionally biased region" description="Basic residues" evidence="8">
    <location>
        <begin position="1018"/>
        <end position="1028"/>
    </location>
</feature>
<keyword evidence="4" id="KW-0132">Cell division</keyword>
<sequence length="1104" mass="123083">MESTINIIVDHAWDIHILKIKQCSQVTVEKQSGTSLRPKYSFKRFHFPLNFKLKTKLNKQASQITITLHRYPTMAVDVPEQKLLMQKIAKIFDEAKGSRASHIRKLKDLSSLRSSIPSAYFFAAFSKTLTPIFTTQRRFASVERIVQFVAVFACGRDPNSSEECDAFFEQFLRFLVAGTIAANRTARFRACQIISEIIMRLPDDAEVSNELWDEVIDCIKVRVGDKVPVIRTFSVRALSRFANDAENSDILDLLLETLPLEQNPDVRKTILLSLPPSNATTTAIINCTLDVSESVRKTAYSVLASKFPLQSLSIKQRTIILQRGLSDRSAAVTKECLKLMKDEWLIKSCNGDPIELLGYLDVETYESIGVSVMEALLKAGLVKLYGGQSIKQFLTSDNNTTEGCCIQLMEPEVALYLRTFCKHLQTEAQAKGSDAAMTSGTEAAVYASEASDSNDLLEKILPESVSEYIELVKAHIAAGQTNRFTARQLLLLGSLLDFSDATNRKVAAAFVIELLKSPLQHEVDDDGHKVVIGDGLSLGGERDWAEAVSGLAKKVHATQGEFEQVVLSVVAELAQPCRERTADFLEWMHCISVIALLLEHTKSLRWMHGNSIEPTELLHSLLLPGAKHIHLDVQRAAIRCLGLFGLLERVLSEDLVKQLRLSFVKGPSLVSSMACKALMDLAMWHRPQEVDKAMNRNLSSQFKDHAKTIHPVDWSDTTDELDIELIDLLYAGFDRSDFSQPVDADENESVHAVLAEGFAKILLLSENYPTISASSHPILLTKLINLYFSSQTSEFQRLKQCLSVFFEHYPSLSVNHKKCICNAFLLVMRSMWPGINGTAGGSNVVVSNMRKRAIQASRFMLQMLQAPLYPKEIDQVDQNESNDLPDQNNSDYGEEGLAICIAAEILSFPKKKNAAEKSYVSAISKILVLLRFKQTEQAAVKLMRRIMNRVTEAVSADKDVLKEVKQLSEHLKASDTSPEEPLQPEQAKLLLEKLDVQLNIDDDDSSLEVEPTPLPKSTKPKPVRRRARQEKVSSSSEEDEDETTYNTVLPANPVTASVRSQRASKSAALSKLLATTKPEKIDDDEDEDEDDGDESAVTSEDDSE</sequence>
<feature type="domain" description="Nuclear condensin complex subunit 3 C-terminal" evidence="9">
    <location>
        <begin position="589"/>
        <end position="931"/>
    </location>
</feature>
<keyword evidence="11" id="KW-1185">Reference proteome</keyword>
<proteinExistence type="inferred from homology"/>
<dbReference type="InterPro" id="IPR025977">
    <property type="entry name" value="Cnd3_C"/>
</dbReference>
<name>A0AAD8JXS8_TARER</name>
<dbReference type="InterPro" id="IPR027165">
    <property type="entry name" value="CND3"/>
</dbReference>
<feature type="compositionally biased region" description="Low complexity" evidence="8">
    <location>
        <begin position="1063"/>
        <end position="1076"/>
    </location>
</feature>
<dbReference type="GO" id="GO:0007076">
    <property type="term" value="P:mitotic chromosome condensation"/>
    <property type="evidence" value="ECO:0007669"/>
    <property type="project" value="InterPro"/>
</dbReference>
<accession>A0AAD8JXS8</accession>
<dbReference type="InterPro" id="IPR016024">
    <property type="entry name" value="ARM-type_fold"/>
</dbReference>
<dbReference type="Proteomes" id="UP001229421">
    <property type="component" value="Unassembled WGS sequence"/>
</dbReference>
<evidence type="ECO:0000256" key="8">
    <source>
        <dbReference type="SAM" id="MobiDB-lite"/>
    </source>
</evidence>
<protein>
    <recommendedName>
        <fullName evidence="9">Nuclear condensin complex subunit 3 C-terminal domain-containing protein</fullName>
    </recommendedName>
</protein>
<comment type="similarity">
    <text evidence="2">Belongs to the CND3 (condensin subunit 3) family.</text>
</comment>
<evidence type="ECO:0000256" key="6">
    <source>
        <dbReference type="ARBA" id="ARBA00023067"/>
    </source>
</evidence>
<keyword evidence="7" id="KW-0131">Cell cycle</keyword>
<evidence type="ECO:0000256" key="5">
    <source>
        <dbReference type="ARBA" id="ARBA00022776"/>
    </source>
</evidence>
<evidence type="ECO:0000256" key="2">
    <source>
        <dbReference type="ARBA" id="ARBA00006533"/>
    </source>
</evidence>
<dbReference type="PANTHER" id="PTHR14418">
    <property type="entry name" value="CONDENSIN COMPLEX SUBUNIT 3-RELATED"/>
    <property type="match status" value="1"/>
</dbReference>
<gene>
    <name evidence="10" type="ORF">QVD17_37190</name>
</gene>
<organism evidence="10 11">
    <name type="scientific">Tagetes erecta</name>
    <name type="common">African marigold</name>
    <dbReference type="NCBI Taxonomy" id="13708"/>
    <lineage>
        <taxon>Eukaryota</taxon>
        <taxon>Viridiplantae</taxon>
        <taxon>Streptophyta</taxon>
        <taxon>Embryophyta</taxon>
        <taxon>Tracheophyta</taxon>
        <taxon>Spermatophyta</taxon>
        <taxon>Magnoliopsida</taxon>
        <taxon>eudicotyledons</taxon>
        <taxon>Gunneridae</taxon>
        <taxon>Pentapetalae</taxon>
        <taxon>asterids</taxon>
        <taxon>campanulids</taxon>
        <taxon>Asterales</taxon>
        <taxon>Asteraceae</taxon>
        <taxon>Asteroideae</taxon>
        <taxon>Heliantheae alliance</taxon>
        <taxon>Tageteae</taxon>
        <taxon>Tagetes</taxon>
    </lineage>
</organism>
<evidence type="ECO:0000256" key="3">
    <source>
        <dbReference type="ARBA" id="ARBA00022454"/>
    </source>
</evidence>
<evidence type="ECO:0000313" key="11">
    <source>
        <dbReference type="Proteomes" id="UP001229421"/>
    </source>
</evidence>
<dbReference type="Gene3D" id="1.25.10.10">
    <property type="entry name" value="Leucine-rich Repeat Variant"/>
    <property type="match status" value="1"/>
</dbReference>
<dbReference type="EMBL" id="JAUHHV010000010">
    <property type="protein sequence ID" value="KAK1410652.1"/>
    <property type="molecule type" value="Genomic_DNA"/>
</dbReference>
<evidence type="ECO:0000313" key="10">
    <source>
        <dbReference type="EMBL" id="KAK1410652.1"/>
    </source>
</evidence>
<evidence type="ECO:0000259" key="9">
    <source>
        <dbReference type="Pfam" id="PF12719"/>
    </source>
</evidence>
<keyword evidence="3" id="KW-0158">Chromosome</keyword>
<dbReference type="PANTHER" id="PTHR14418:SF5">
    <property type="entry name" value="CONDENSIN COMPLEX SUBUNIT 3"/>
    <property type="match status" value="1"/>
</dbReference>
<dbReference type="GO" id="GO:0051301">
    <property type="term" value="P:cell division"/>
    <property type="evidence" value="ECO:0007669"/>
    <property type="project" value="UniProtKB-KW"/>
</dbReference>
<dbReference type="InterPro" id="IPR011989">
    <property type="entry name" value="ARM-like"/>
</dbReference>
<dbReference type="Pfam" id="PF12719">
    <property type="entry name" value="Cnd3"/>
    <property type="match status" value="1"/>
</dbReference>
<keyword evidence="5" id="KW-0498">Mitosis</keyword>
<keyword evidence="6" id="KW-0226">DNA condensation</keyword>
<dbReference type="GO" id="GO:0000793">
    <property type="term" value="C:condensed chromosome"/>
    <property type="evidence" value="ECO:0007669"/>
    <property type="project" value="TreeGrafter"/>
</dbReference>
<feature type="compositionally biased region" description="Polar residues" evidence="8">
    <location>
        <begin position="1044"/>
        <end position="1061"/>
    </location>
</feature>
<feature type="region of interest" description="Disordered" evidence="8">
    <location>
        <begin position="1002"/>
        <end position="1104"/>
    </location>
</feature>